<dbReference type="GO" id="GO:0000981">
    <property type="term" value="F:DNA-binding transcription factor activity, RNA polymerase II-specific"/>
    <property type="evidence" value="ECO:0007669"/>
    <property type="project" value="InterPro"/>
</dbReference>
<dbReference type="PANTHER" id="PTHR46910">
    <property type="entry name" value="TRANSCRIPTION FACTOR PDR1"/>
    <property type="match status" value="1"/>
</dbReference>
<dbReference type="Proteomes" id="UP000196158">
    <property type="component" value="Unassembled WGS sequence"/>
</dbReference>
<feature type="compositionally biased region" description="Polar residues" evidence="6">
    <location>
        <begin position="210"/>
        <end position="271"/>
    </location>
</feature>
<organism evidence="8 9">
    <name type="scientific">Maudiozyma saulgeensis</name>
    <dbReference type="NCBI Taxonomy" id="1789683"/>
    <lineage>
        <taxon>Eukaryota</taxon>
        <taxon>Fungi</taxon>
        <taxon>Dikarya</taxon>
        <taxon>Ascomycota</taxon>
        <taxon>Saccharomycotina</taxon>
        <taxon>Saccharomycetes</taxon>
        <taxon>Saccharomycetales</taxon>
        <taxon>Saccharomycetaceae</taxon>
        <taxon>Maudiozyma</taxon>
    </lineage>
</organism>
<evidence type="ECO:0000256" key="5">
    <source>
        <dbReference type="ARBA" id="ARBA00023242"/>
    </source>
</evidence>
<dbReference type="InterPro" id="IPR001138">
    <property type="entry name" value="Zn2Cys6_DnaBD"/>
</dbReference>
<dbReference type="GO" id="GO:0006351">
    <property type="term" value="P:DNA-templated transcription"/>
    <property type="evidence" value="ECO:0007669"/>
    <property type="project" value="InterPro"/>
</dbReference>
<evidence type="ECO:0000256" key="1">
    <source>
        <dbReference type="ARBA" id="ARBA00004123"/>
    </source>
</evidence>
<dbReference type="GO" id="GO:0005634">
    <property type="term" value="C:nucleus"/>
    <property type="evidence" value="ECO:0007669"/>
    <property type="project" value="UniProtKB-SubCell"/>
</dbReference>
<dbReference type="InterPro" id="IPR050987">
    <property type="entry name" value="AtrR-like"/>
</dbReference>
<protein>
    <recommendedName>
        <fullName evidence="7">Zn(2)-C6 fungal-type domain-containing protein</fullName>
    </recommendedName>
</protein>
<dbReference type="PROSITE" id="PS50048">
    <property type="entry name" value="ZN2_CY6_FUNGAL_2"/>
    <property type="match status" value="1"/>
</dbReference>
<evidence type="ECO:0000256" key="3">
    <source>
        <dbReference type="ARBA" id="ARBA00022833"/>
    </source>
</evidence>
<dbReference type="SUPFAM" id="SSF57701">
    <property type="entry name" value="Zn2/Cys6 DNA-binding domain"/>
    <property type="match status" value="1"/>
</dbReference>
<proteinExistence type="predicted"/>
<dbReference type="CDD" id="cd00067">
    <property type="entry name" value="GAL4"/>
    <property type="match status" value="1"/>
</dbReference>
<feature type="compositionally biased region" description="Low complexity" evidence="6">
    <location>
        <begin position="79"/>
        <end position="92"/>
    </location>
</feature>
<dbReference type="SMART" id="SM00066">
    <property type="entry name" value="GAL4"/>
    <property type="match status" value="1"/>
</dbReference>
<feature type="region of interest" description="Disordered" evidence="6">
    <location>
        <begin position="143"/>
        <end position="272"/>
    </location>
</feature>
<dbReference type="STRING" id="1789683.A0A1X7R8D6"/>
<evidence type="ECO:0000256" key="6">
    <source>
        <dbReference type="SAM" id="MobiDB-lite"/>
    </source>
</evidence>
<gene>
    <name evidence="8" type="ORF">KASA_0J02024G</name>
</gene>
<keyword evidence="2" id="KW-0479">Metal-binding</keyword>
<dbReference type="InterPro" id="IPR007219">
    <property type="entry name" value="XnlR_reg_dom"/>
</dbReference>
<dbReference type="CDD" id="cd12148">
    <property type="entry name" value="fungal_TF_MHR"/>
    <property type="match status" value="1"/>
</dbReference>
<feature type="domain" description="Zn(2)-C6 fungal-type" evidence="7">
    <location>
        <begin position="109"/>
        <end position="142"/>
    </location>
</feature>
<dbReference type="GO" id="GO:0045944">
    <property type="term" value="P:positive regulation of transcription by RNA polymerase II"/>
    <property type="evidence" value="ECO:0007669"/>
    <property type="project" value="UniProtKB-ARBA"/>
</dbReference>
<dbReference type="Gene3D" id="4.10.240.10">
    <property type="entry name" value="Zn(2)-C6 fungal-type DNA-binding domain"/>
    <property type="match status" value="1"/>
</dbReference>
<feature type="region of interest" description="Disordered" evidence="6">
    <location>
        <begin position="56"/>
        <end position="95"/>
    </location>
</feature>
<dbReference type="InterPro" id="IPR036864">
    <property type="entry name" value="Zn2-C6_fun-type_DNA-bd_sf"/>
</dbReference>
<dbReference type="PANTHER" id="PTHR46910:SF3">
    <property type="entry name" value="HALOTOLERANCE PROTEIN 9-RELATED"/>
    <property type="match status" value="1"/>
</dbReference>
<evidence type="ECO:0000256" key="2">
    <source>
        <dbReference type="ARBA" id="ARBA00022723"/>
    </source>
</evidence>
<name>A0A1X7R8D6_9SACH</name>
<keyword evidence="4" id="KW-0238">DNA-binding</keyword>
<reference evidence="8 9" key="1">
    <citation type="submission" date="2017-04" db="EMBL/GenBank/DDBJ databases">
        <authorList>
            <person name="Afonso C.L."/>
            <person name="Miller P.J."/>
            <person name="Scott M.A."/>
            <person name="Spackman E."/>
            <person name="Goraichik I."/>
            <person name="Dimitrov K.M."/>
            <person name="Suarez D.L."/>
            <person name="Swayne D.E."/>
        </authorList>
    </citation>
    <scope>NUCLEOTIDE SEQUENCE [LARGE SCALE GENOMIC DNA]</scope>
</reference>
<comment type="subcellular location">
    <subcellularLocation>
        <location evidence="1">Nucleus</location>
    </subcellularLocation>
</comment>
<feature type="compositionally biased region" description="Low complexity" evidence="6">
    <location>
        <begin position="163"/>
        <end position="178"/>
    </location>
</feature>
<accession>A0A1X7R8D6</accession>
<dbReference type="SMART" id="SM00906">
    <property type="entry name" value="Fungal_trans"/>
    <property type="match status" value="1"/>
</dbReference>
<sequence length="1070" mass="123264">MSLNNGPSNKGNQPLPNIMGYIQANNLPPVNPRHNMTINGTPDILNRHHNNNIAQNQSNFQNRPLPAMGDSFISDDTESNNTTTKKNSGNSDWKQQNPIVPVKRRVSKACDHCRKRKIKCDDIDPVSNKCSNCMKYNAECTFIHHDNPPKKKKKKSTAKNDDNNSNTTNAETTNNPSNIDSFVATPDMLRMFPDNNNNNNGNNHPLNVPVQGSGNSSEPSAQQMAYNSSLRSSSNIMKQMNNDFPNLASLSPGNSNTNNSQDNTMNSSNLRVNDKGVGQLPSSRGLEGNETVINRVEQVDRKVSMVIDTMARFEWLVDKLSKKVDDRLPKATNVQMAKHKQYFSKLLTTQKLEWAKSIVSEDEPNSVFLGPIKKFMTVNLKWYILQCKHMIEYPMILNFRDQKTLNMPSKDHAKVLLENFNTLIKYHSSIMSEDEILKLYEKYYENDPSTLSYGEHLVLNISMAISANVSICDGHEFFKEDPENEPTLQELHNIEKMTFENAMYYYHKLVLFSAGATAITGLLLLFHYLNFNFNSEFAIDTLSLAIRYAYDMNLNMNFHYKSLAPGDVIKHRALWWYCFYFDKMISLMLSKPPLIKEHDMDILANDVYFESIKYYQLPKHFKNNPGEIDKITNLNDALSAIINYSEHFPFFVSFYSTKLISIESQIGSVCFSIRNTIDYSFDDIVQKVLDIRTDLTTWKESLHPSMRLESYNQYLKMLYAQSPSKSSKLGLEVSCSQVIKCHLHYLYLDLTLSCFAVAFLLDNTNLFTTSLQPLPETFHSFCRQIKIDCVQICKIFQKVPFKPYLYPELLHYVMTGIYSLIFHVIKYMDDPKEIDIPKLISLLVSAHNHVVGENYTKVPTTNVKVNASIFYFTFLLKYIIKHYNSKVRNRDEEEFEYSKYDDLLMKLTENIQDRKTETIKSIIQQVRGNGEDEENRWSQFRLSDDKIVVDPTLPPIEVNIFGMFSKFTPHLLQLLDSPATFESVFNDREIETPNDPSLYTSIKLPPTLLFSIHANGDIDEGYKQEQLRKLGDTKNTFGFSSQLPLGSLLFDRDFLFIKYLNQERKYKISY</sequence>
<dbReference type="GO" id="GO:0008270">
    <property type="term" value="F:zinc ion binding"/>
    <property type="evidence" value="ECO:0007669"/>
    <property type="project" value="InterPro"/>
</dbReference>
<dbReference type="Pfam" id="PF00172">
    <property type="entry name" value="Zn_clus"/>
    <property type="match status" value="1"/>
</dbReference>
<dbReference type="EMBL" id="FXLY01000009">
    <property type="protein sequence ID" value="SMN21872.1"/>
    <property type="molecule type" value="Genomic_DNA"/>
</dbReference>
<dbReference type="OrthoDB" id="2123952at2759"/>
<dbReference type="Pfam" id="PF04082">
    <property type="entry name" value="Fungal_trans"/>
    <property type="match status" value="1"/>
</dbReference>
<dbReference type="GO" id="GO:0003677">
    <property type="term" value="F:DNA binding"/>
    <property type="evidence" value="ECO:0007669"/>
    <property type="project" value="UniProtKB-KW"/>
</dbReference>
<evidence type="ECO:0000256" key="4">
    <source>
        <dbReference type="ARBA" id="ARBA00023125"/>
    </source>
</evidence>
<dbReference type="PROSITE" id="PS00463">
    <property type="entry name" value="ZN2_CY6_FUNGAL_1"/>
    <property type="match status" value="1"/>
</dbReference>
<evidence type="ECO:0000313" key="8">
    <source>
        <dbReference type="EMBL" id="SMN21872.1"/>
    </source>
</evidence>
<evidence type="ECO:0000259" key="7">
    <source>
        <dbReference type="PROSITE" id="PS50048"/>
    </source>
</evidence>
<dbReference type="AlphaFoldDB" id="A0A1X7R8D6"/>
<keyword evidence="9" id="KW-1185">Reference proteome</keyword>
<keyword evidence="5" id="KW-0539">Nucleus</keyword>
<keyword evidence="3" id="KW-0862">Zinc</keyword>
<evidence type="ECO:0000313" key="9">
    <source>
        <dbReference type="Proteomes" id="UP000196158"/>
    </source>
</evidence>